<reference evidence="2 3" key="1">
    <citation type="submission" date="2019-04" db="EMBL/GenBank/DDBJ databases">
        <title>Comparative genomics and transcriptomics to analyze fruiting body development in filamentous ascomycetes.</title>
        <authorList>
            <consortium name="DOE Joint Genome Institute"/>
            <person name="Lutkenhaus R."/>
            <person name="Traeger S."/>
            <person name="Breuer J."/>
            <person name="Kuo A."/>
            <person name="Lipzen A."/>
            <person name="Pangilinan J."/>
            <person name="Dilworth D."/>
            <person name="Sandor L."/>
            <person name="Poggeler S."/>
            <person name="Barry K."/>
            <person name="Grigoriev I.V."/>
            <person name="Nowrousian M."/>
        </authorList>
    </citation>
    <scope>NUCLEOTIDE SEQUENCE [LARGE SCALE GENOMIC DNA]</scope>
    <source>
        <strain evidence="2 3">CBS 389.68</strain>
    </source>
</reference>
<gene>
    <name evidence="2" type="ORF">EX30DRAFT_348597</name>
</gene>
<protein>
    <submittedName>
        <fullName evidence="2">Uncharacterized protein</fullName>
    </submittedName>
</protein>
<dbReference type="InParanoid" id="A0A4S2MXH9"/>
<feature type="region of interest" description="Disordered" evidence="1">
    <location>
        <begin position="26"/>
        <end position="55"/>
    </location>
</feature>
<sequence>MLPGSTIPSAPPCRIPDPYCITSFQLPTSPLSTRAPTSTTTTRTQPPSAPYPATRHASFLLPPLGALPSVLRFSNPVESERECAPRRPTHPEQDSRTEINPAAPGTWHHPPVTTRL</sequence>
<evidence type="ECO:0000313" key="2">
    <source>
        <dbReference type="EMBL" id="TGZ81398.1"/>
    </source>
</evidence>
<feature type="compositionally biased region" description="Low complexity" evidence="1">
    <location>
        <begin position="26"/>
        <end position="46"/>
    </location>
</feature>
<evidence type="ECO:0000313" key="3">
    <source>
        <dbReference type="Proteomes" id="UP000298138"/>
    </source>
</evidence>
<dbReference type="AlphaFoldDB" id="A0A4S2MXH9"/>
<organism evidence="2 3">
    <name type="scientific">Ascodesmis nigricans</name>
    <dbReference type="NCBI Taxonomy" id="341454"/>
    <lineage>
        <taxon>Eukaryota</taxon>
        <taxon>Fungi</taxon>
        <taxon>Dikarya</taxon>
        <taxon>Ascomycota</taxon>
        <taxon>Pezizomycotina</taxon>
        <taxon>Pezizomycetes</taxon>
        <taxon>Pezizales</taxon>
        <taxon>Ascodesmidaceae</taxon>
        <taxon>Ascodesmis</taxon>
    </lineage>
</organism>
<proteinExistence type="predicted"/>
<feature type="compositionally biased region" description="Basic and acidic residues" evidence="1">
    <location>
        <begin position="78"/>
        <end position="97"/>
    </location>
</feature>
<accession>A0A4S2MXH9</accession>
<dbReference type="EMBL" id="ML220119">
    <property type="protein sequence ID" value="TGZ81398.1"/>
    <property type="molecule type" value="Genomic_DNA"/>
</dbReference>
<feature type="region of interest" description="Disordered" evidence="1">
    <location>
        <begin position="77"/>
        <end position="116"/>
    </location>
</feature>
<keyword evidence="3" id="KW-1185">Reference proteome</keyword>
<name>A0A4S2MXH9_9PEZI</name>
<dbReference type="Proteomes" id="UP000298138">
    <property type="component" value="Unassembled WGS sequence"/>
</dbReference>
<evidence type="ECO:0000256" key="1">
    <source>
        <dbReference type="SAM" id="MobiDB-lite"/>
    </source>
</evidence>